<proteinExistence type="inferred from homology"/>
<dbReference type="Proteomes" id="UP000184476">
    <property type="component" value="Unassembled WGS sequence"/>
</dbReference>
<evidence type="ECO:0000256" key="1">
    <source>
        <dbReference type="ARBA" id="ARBA00005953"/>
    </source>
</evidence>
<organism evidence="3 4">
    <name type="scientific">Seinonella peptonophila</name>
    <dbReference type="NCBI Taxonomy" id="112248"/>
    <lineage>
        <taxon>Bacteria</taxon>
        <taxon>Bacillati</taxon>
        <taxon>Bacillota</taxon>
        <taxon>Bacilli</taxon>
        <taxon>Bacillales</taxon>
        <taxon>Thermoactinomycetaceae</taxon>
        <taxon>Seinonella</taxon>
    </lineage>
</organism>
<dbReference type="PIRSF" id="PIRSF003230">
    <property type="entry name" value="YbgC"/>
    <property type="match status" value="1"/>
</dbReference>
<evidence type="ECO:0000256" key="2">
    <source>
        <dbReference type="ARBA" id="ARBA00022801"/>
    </source>
</evidence>
<dbReference type="OrthoDB" id="9800856at2"/>
<sequence>MSESIIRVRYQETDQMGVVYHANYLTWFEIGRTDYIRQRGFTYQRLEHKGVLLPVVEVEARYLAPARYDDEVVIVTGLEELLGSKIVFTYQVKHKETEKLLVKGRSKHLWTDQNLKRINLARQFPEVFQLLQSYKEKS</sequence>
<keyword evidence="2 3" id="KW-0378">Hydrolase</keyword>
<dbReference type="NCBIfam" id="TIGR00051">
    <property type="entry name" value="YbgC/FadM family acyl-CoA thioesterase"/>
    <property type="match status" value="1"/>
</dbReference>
<reference evidence="3 4" key="1">
    <citation type="submission" date="2016-11" db="EMBL/GenBank/DDBJ databases">
        <authorList>
            <person name="Jaros S."/>
            <person name="Januszkiewicz K."/>
            <person name="Wedrychowicz H."/>
        </authorList>
    </citation>
    <scope>NUCLEOTIDE SEQUENCE [LARGE SCALE GENOMIC DNA]</scope>
    <source>
        <strain evidence="3 4">DSM 44666</strain>
    </source>
</reference>
<dbReference type="AlphaFoldDB" id="A0A1M4W3X5"/>
<dbReference type="Gene3D" id="3.10.129.10">
    <property type="entry name" value="Hotdog Thioesterase"/>
    <property type="match status" value="1"/>
</dbReference>
<accession>A0A1M4W3X5</accession>
<evidence type="ECO:0000313" key="4">
    <source>
        <dbReference type="Proteomes" id="UP000184476"/>
    </source>
</evidence>
<dbReference type="PROSITE" id="PS01328">
    <property type="entry name" value="4HBCOA_THIOESTERASE"/>
    <property type="match status" value="1"/>
</dbReference>
<dbReference type="GO" id="GO:0047617">
    <property type="term" value="F:fatty acyl-CoA hydrolase activity"/>
    <property type="evidence" value="ECO:0007669"/>
    <property type="project" value="TreeGrafter"/>
</dbReference>
<dbReference type="InterPro" id="IPR029069">
    <property type="entry name" value="HotDog_dom_sf"/>
</dbReference>
<gene>
    <name evidence="3" type="ORF">SAMN05444392_10320</name>
</gene>
<comment type="similarity">
    <text evidence="1">Belongs to the 4-hydroxybenzoyl-CoA thioesterase family.</text>
</comment>
<evidence type="ECO:0000313" key="3">
    <source>
        <dbReference type="EMBL" id="SHE75909.1"/>
    </source>
</evidence>
<keyword evidence="4" id="KW-1185">Reference proteome</keyword>
<dbReference type="InterPro" id="IPR050563">
    <property type="entry name" value="4-hydroxybenzoyl-CoA_TE"/>
</dbReference>
<dbReference type="STRING" id="112248.SAMN05444392_10320"/>
<dbReference type="SUPFAM" id="SSF54637">
    <property type="entry name" value="Thioesterase/thiol ester dehydrase-isomerase"/>
    <property type="match status" value="1"/>
</dbReference>
<dbReference type="CDD" id="cd00586">
    <property type="entry name" value="4HBT"/>
    <property type="match status" value="1"/>
</dbReference>
<dbReference type="RefSeq" id="WP_073154129.1">
    <property type="nucleotide sequence ID" value="NZ_FQVL01000003.1"/>
</dbReference>
<dbReference type="Pfam" id="PF13279">
    <property type="entry name" value="4HBT_2"/>
    <property type="match status" value="1"/>
</dbReference>
<dbReference type="PANTHER" id="PTHR31793">
    <property type="entry name" value="4-HYDROXYBENZOYL-COA THIOESTERASE FAMILY MEMBER"/>
    <property type="match status" value="1"/>
</dbReference>
<dbReference type="EMBL" id="FQVL01000003">
    <property type="protein sequence ID" value="SHE75909.1"/>
    <property type="molecule type" value="Genomic_DNA"/>
</dbReference>
<name>A0A1M4W3X5_9BACL</name>
<dbReference type="PANTHER" id="PTHR31793:SF27">
    <property type="entry name" value="NOVEL THIOESTERASE SUPERFAMILY DOMAIN AND SAPOSIN A-TYPE DOMAIN CONTAINING PROTEIN (0610012H03RIK)"/>
    <property type="match status" value="1"/>
</dbReference>
<dbReference type="InterPro" id="IPR006684">
    <property type="entry name" value="YbgC/YbaW"/>
</dbReference>
<protein>
    <submittedName>
        <fullName evidence="3">Acyl-CoA thioester hydrolase</fullName>
    </submittedName>
</protein>
<dbReference type="InterPro" id="IPR008272">
    <property type="entry name" value="HB-CoA_thioesterase_AS"/>
</dbReference>